<evidence type="ECO:0000256" key="9">
    <source>
        <dbReference type="ARBA" id="ARBA00023204"/>
    </source>
</evidence>
<keyword evidence="9" id="KW-0234">DNA repair</keyword>
<dbReference type="PANTHER" id="PTHR47707">
    <property type="entry name" value="8-OXO-DGTP DIPHOSPHATASE"/>
    <property type="match status" value="1"/>
</dbReference>
<keyword evidence="7 12" id="KW-0378">Hydrolase</keyword>
<dbReference type="EC" id="3.6.1.55" evidence="11"/>
<comment type="similarity">
    <text evidence="2 12">Belongs to the Nudix hydrolase family.</text>
</comment>
<dbReference type="PANTHER" id="PTHR47707:SF1">
    <property type="entry name" value="NUDIX HYDROLASE FAMILY PROTEIN"/>
    <property type="match status" value="1"/>
</dbReference>
<keyword evidence="3" id="KW-0515">Mutator protein</keyword>
<dbReference type="InterPro" id="IPR000086">
    <property type="entry name" value="NUDIX_hydrolase_dom"/>
</dbReference>
<dbReference type="GO" id="GO:0035539">
    <property type="term" value="F:8-oxo-7,8-dihydrodeoxyguanosine triphosphate pyrophosphatase activity"/>
    <property type="evidence" value="ECO:0007669"/>
    <property type="project" value="UniProtKB-EC"/>
</dbReference>
<dbReference type="GO" id="GO:0044716">
    <property type="term" value="F:8-oxo-GDP phosphatase activity"/>
    <property type="evidence" value="ECO:0007669"/>
    <property type="project" value="TreeGrafter"/>
</dbReference>
<dbReference type="Pfam" id="PF00293">
    <property type="entry name" value="NUDIX"/>
    <property type="match status" value="1"/>
</dbReference>
<evidence type="ECO:0000256" key="3">
    <source>
        <dbReference type="ARBA" id="ARBA00022457"/>
    </source>
</evidence>
<dbReference type="AlphaFoldDB" id="A0A9X1NJK1"/>
<proteinExistence type="inferred from homology"/>
<dbReference type="GO" id="GO:0006281">
    <property type="term" value="P:DNA repair"/>
    <property type="evidence" value="ECO:0007669"/>
    <property type="project" value="UniProtKB-KW"/>
</dbReference>
<dbReference type="GO" id="GO:0046872">
    <property type="term" value="F:metal ion binding"/>
    <property type="evidence" value="ECO:0007669"/>
    <property type="project" value="UniProtKB-KW"/>
</dbReference>
<evidence type="ECO:0000256" key="5">
    <source>
        <dbReference type="ARBA" id="ARBA00022723"/>
    </source>
</evidence>
<evidence type="ECO:0000256" key="10">
    <source>
        <dbReference type="ARBA" id="ARBA00035861"/>
    </source>
</evidence>
<dbReference type="RefSeq" id="WP_231448049.1">
    <property type="nucleotide sequence ID" value="NZ_JAJOMB010000021.1"/>
</dbReference>
<dbReference type="GO" id="GO:0008413">
    <property type="term" value="F:8-oxo-7,8-dihydroguanosine triphosphate pyrophosphatase activity"/>
    <property type="evidence" value="ECO:0007669"/>
    <property type="project" value="TreeGrafter"/>
</dbReference>
<comment type="cofactor">
    <cofactor evidence="1">
        <name>Mg(2+)</name>
        <dbReference type="ChEBI" id="CHEBI:18420"/>
    </cofactor>
</comment>
<dbReference type="PROSITE" id="PS51462">
    <property type="entry name" value="NUDIX"/>
    <property type="match status" value="1"/>
</dbReference>
<feature type="domain" description="Nudix hydrolase" evidence="13">
    <location>
        <begin position="6"/>
        <end position="140"/>
    </location>
</feature>
<evidence type="ECO:0000259" key="13">
    <source>
        <dbReference type="PROSITE" id="PS51462"/>
    </source>
</evidence>
<evidence type="ECO:0000256" key="2">
    <source>
        <dbReference type="ARBA" id="ARBA00005582"/>
    </source>
</evidence>
<dbReference type="PRINTS" id="PR00502">
    <property type="entry name" value="NUDIXFAMILY"/>
</dbReference>
<comment type="catalytic activity">
    <reaction evidence="10">
        <text>8-oxo-dGTP + H2O = 8-oxo-dGMP + diphosphate + H(+)</text>
        <dbReference type="Rhea" id="RHEA:31575"/>
        <dbReference type="ChEBI" id="CHEBI:15377"/>
        <dbReference type="ChEBI" id="CHEBI:15378"/>
        <dbReference type="ChEBI" id="CHEBI:33019"/>
        <dbReference type="ChEBI" id="CHEBI:63224"/>
        <dbReference type="ChEBI" id="CHEBI:77896"/>
        <dbReference type="EC" id="3.6.1.55"/>
    </reaction>
</comment>
<organism evidence="14 15">
    <name type="scientific">Kineosporia babensis</name>
    <dbReference type="NCBI Taxonomy" id="499548"/>
    <lineage>
        <taxon>Bacteria</taxon>
        <taxon>Bacillati</taxon>
        <taxon>Actinomycetota</taxon>
        <taxon>Actinomycetes</taxon>
        <taxon>Kineosporiales</taxon>
        <taxon>Kineosporiaceae</taxon>
        <taxon>Kineosporia</taxon>
    </lineage>
</organism>
<keyword evidence="6" id="KW-0227">DNA damage</keyword>
<keyword evidence="4" id="KW-0235">DNA replication</keyword>
<dbReference type="Proteomes" id="UP001138997">
    <property type="component" value="Unassembled WGS sequence"/>
</dbReference>
<dbReference type="PROSITE" id="PS00893">
    <property type="entry name" value="NUDIX_BOX"/>
    <property type="match status" value="1"/>
</dbReference>
<evidence type="ECO:0000256" key="12">
    <source>
        <dbReference type="RuleBase" id="RU003476"/>
    </source>
</evidence>
<evidence type="ECO:0000313" key="14">
    <source>
        <dbReference type="EMBL" id="MCD5315245.1"/>
    </source>
</evidence>
<dbReference type="EMBL" id="JAJOMB010000021">
    <property type="protein sequence ID" value="MCD5315245.1"/>
    <property type="molecule type" value="Genomic_DNA"/>
</dbReference>
<evidence type="ECO:0000256" key="6">
    <source>
        <dbReference type="ARBA" id="ARBA00022763"/>
    </source>
</evidence>
<evidence type="ECO:0000256" key="11">
    <source>
        <dbReference type="ARBA" id="ARBA00038905"/>
    </source>
</evidence>
<comment type="caution">
    <text evidence="14">The sequence shown here is derived from an EMBL/GenBank/DDBJ whole genome shotgun (WGS) entry which is preliminary data.</text>
</comment>
<dbReference type="SUPFAM" id="SSF55811">
    <property type="entry name" value="Nudix"/>
    <property type="match status" value="1"/>
</dbReference>
<keyword evidence="8" id="KW-0460">Magnesium</keyword>
<dbReference type="CDD" id="cd03425">
    <property type="entry name" value="NUDIX_MutT_NudA_like"/>
    <property type="match status" value="1"/>
</dbReference>
<evidence type="ECO:0000256" key="4">
    <source>
        <dbReference type="ARBA" id="ARBA00022705"/>
    </source>
</evidence>
<dbReference type="InterPro" id="IPR015797">
    <property type="entry name" value="NUDIX_hydrolase-like_dom_sf"/>
</dbReference>
<name>A0A9X1NJK1_9ACTN</name>
<dbReference type="GO" id="GO:0044715">
    <property type="term" value="F:8-oxo-dGDP phosphatase activity"/>
    <property type="evidence" value="ECO:0007669"/>
    <property type="project" value="TreeGrafter"/>
</dbReference>
<dbReference type="InterPro" id="IPR020476">
    <property type="entry name" value="Nudix_hydrolase"/>
</dbReference>
<dbReference type="GO" id="GO:0006260">
    <property type="term" value="P:DNA replication"/>
    <property type="evidence" value="ECO:0007669"/>
    <property type="project" value="UniProtKB-KW"/>
</dbReference>
<protein>
    <recommendedName>
        <fullName evidence="11">8-oxo-dGTP diphosphatase</fullName>
        <ecNumber evidence="11">3.6.1.55</ecNumber>
    </recommendedName>
</protein>
<keyword evidence="5" id="KW-0479">Metal-binding</keyword>
<evidence type="ECO:0000313" key="15">
    <source>
        <dbReference type="Proteomes" id="UP001138997"/>
    </source>
</evidence>
<evidence type="ECO:0000256" key="1">
    <source>
        <dbReference type="ARBA" id="ARBA00001946"/>
    </source>
</evidence>
<reference evidence="14" key="1">
    <citation type="submission" date="2021-11" db="EMBL/GenBank/DDBJ databases">
        <title>Streptomyces corallinus and Kineosporia corallina sp. nov., two new coral-derived marine actinobacteria.</title>
        <authorList>
            <person name="Buangrab K."/>
            <person name="Sutthacheep M."/>
            <person name="Yeemin T."/>
            <person name="Harunari E."/>
            <person name="Igarashi Y."/>
            <person name="Sripreechasak P."/>
            <person name="Kanchanasin P."/>
            <person name="Tanasupawat S."/>
            <person name="Phongsopitanun W."/>
        </authorList>
    </citation>
    <scope>NUCLEOTIDE SEQUENCE</scope>
    <source>
        <strain evidence="14">JCM 31032</strain>
    </source>
</reference>
<evidence type="ECO:0000256" key="7">
    <source>
        <dbReference type="ARBA" id="ARBA00022801"/>
    </source>
</evidence>
<accession>A0A9X1NJK1</accession>
<evidence type="ECO:0000256" key="8">
    <source>
        <dbReference type="ARBA" id="ARBA00022842"/>
    </source>
</evidence>
<sequence>MTDAIVPTLVVGGAVVDDLDRPTVLLAARRTEPPHLAGGWELPGGKVDPGEEPLQALHRELFEELGVKVEVGDELLAPNGLGWDLPPAHRMRVWLVRVIEGEPAPIEVHDALQHLPLGRWAEVGWLPADVPIVTALTALAEERQAR</sequence>
<dbReference type="InterPro" id="IPR047127">
    <property type="entry name" value="MutT-like"/>
</dbReference>
<gene>
    <name evidence="14" type="ORF">LR394_30520</name>
</gene>
<keyword evidence="15" id="KW-1185">Reference proteome</keyword>
<dbReference type="Gene3D" id="3.90.79.10">
    <property type="entry name" value="Nucleoside Triphosphate Pyrophosphohydrolase"/>
    <property type="match status" value="1"/>
</dbReference>
<dbReference type="InterPro" id="IPR020084">
    <property type="entry name" value="NUDIX_hydrolase_CS"/>
</dbReference>